<keyword evidence="4 6" id="KW-1133">Transmembrane helix</keyword>
<evidence type="ECO:0000256" key="2">
    <source>
        <dbReference type="ARBA" id="ARBA00022475"/>
    </source>
</evidence>
<dbReference type="GO" id="GO:0005886">
    <property type="term" value="C:plasma membrane"/>
    <property type="evidence" value="ECO:0007669"/>
    <property type="project" value="UniProtKB-SubCell"/>
</dbReference>
<dbReference type="Proteomes" id="UP000264693">
    <property type="component" value="Chromosome"/>
</dbReference>
<evidence type="ECO:0000256" key="5">
    <source>
        <dbReference type="ARBA" id="ARBA00023136"/>
    </source>
</evidence>
<feature type="transmembrane region" description="Helical" evidence="6">
    <location>
        <begin position="371"/>
        <end position="393"/>
    </location>
</feature>
<sequence>MKNEAISLIKNKSELTFAFVIILSIFLLNIFYEYSKYQELTNDEVFFSSATILNKYEKSNYYIYKLKIDTYSTFYTRLSKEYYYEKFEKVNILFISKYIGFYDYLKGFFAKTLFIEKEKSKNFNLRFYLSDKIDSAHDNSKISELFNALFLALPISKDLREFCSNLGISHLIAISGFHLGLFSIIIYFILNLFYTYIHQKYFNHRNKKFDILIISSLILLFYLILIDMIPSFLRSFIMFVLAILFLRSNIKVLSFNTLFITFLFIIALFPNYIFSLSLWFSILGVFYIFLFLHYFKNLPKMYMILIFNFWIFLAVNPIVHYVFSQTSHLQLFSPIITLIFTIFYPLELFLHLFGISYILDDVLEMFLAINYVTYSVQTPLWFLVIYLCFSVFAVVKKEFFYGVNILLVFFNLYIYM</sequence>
<dbReference type="AlphaFoldDB" id="A0A347TL06"/>
<dbReference type="PANTHER" id="PTHR30619">
    <property type="entry name" value="DNA INTERNALIZATION/COMPETENCE PROTEIN COMEC/REC2"/>
    <property type="match status" value="1"/>
</dbReference>
<feature type="transmembrane region" description="Helical" evidence="6">
    <location>
        <begin position="335"/>
        <end position="359"/>
    </location>
</feature>
<dbReference type="KEGG" id="amar:AMRN_1549"/>
<dbReference type="RefSeq" id="WP_228150812.1">
    <property type="nucleotide sequence ID" value="NZ_CP032101.1"/>
</dbReference>
<dbReference type="Pfam" id="PF03772">
    <property type="entry name" value="Competence"/>
    <property type="match status" value="1"/>
</dbReference>
<reference evidence="8 9" key="1">
    <citation type="submission" date="2018-08" db="EMBL/GenBank/DDBJ databases">
        <title>Complete genome of the Arcobacter marinus type strain JCM 15502.</title>
        <authorList>
            <person name="Miller W.G."/>
            <person name="Yee E."/>
            <person name="Huynh S."/>
            <person name="Parker C.T."/>
        </authorList>
    </citation>
    <scope>NUCLEOTIDE SEQUENCE [LARGE SCALE GENOMIC DNA]</scope>
    <source>
        <strain evidence="8 9">JCM 15502</strain>
    </source>
</reference>
<evidence type="ECO:0000256" key="3">
    <source>
        <dbReference type="ARBA" id="ARBA00022692"/>
    </source>
</evidence>
<evidence type="ECO:0000313" key="8">
    <source>
        <dbReference type="EMBL" id="AXX87284.1"/>
    </source>
</evidence>
<feature type="transmembrane region" description="Helical" evidence="6">
    <location>
        <begin position="399"/>
        <end position="415"/>
    </location>
</feature>
<dbReference type="InterPro" id="IPR052159">
    <property type="entry name" value="Competence_DNA_uptake"/>
</dbReference>
<keyword evidence="2" id="KW-1003">Cell membrane</keyword>
<name>A0A347TL06_9BACT</name>
<protein>
    <submittedName>
        <fullName evidence="8">Competence protein, ComEC family</fullName>
    </submittedName>
</protein>
<evidence type="ECO:0000256" key="1">
    <source>
        <dbReference type="ARBA" id="ARBA00004651"/>
    </source>
</evidence>
<feature type="transmembrane region" description="Helical" evidence="6">
    <location>
        <begin position="253"/>
        <end position="270"/>
    </location>
</feature>
<feature type="transmembrane region" description="Helical" evidence="6">
    <location>
        <begin position="302"/>
        <end position="323"/>
    </location>
</feature>
<feature type="transmembrane region" description="Helical" evidence="6">
    <location>
        <begin position="276"/>
        <end position="295"/>
    </location>
</feature>
<dbReference type="InterPro" id="IPR004477">
    <property type="entry name" value="ComEC_N"/>
</dbReference>
<dbReference type="NCBIfam" id="TIGR00360">
    <property type="entry name" value="ComEC_N-term"/>
    <property type="match status" value="1"/>
</dbReference>
<accession>A0A347TL06</accession>
<feature type="transmembrane region" description="Helical" evidence="6">
    <location>
        <begin position="209"/>
        <end position="225"/>
    </location>
</feature>
<proteinExistence type="predicted"/>
<evidence type="ECO:0000259" key="7">
    <source>
        <dbReference type="Pfam" id="PF03772"/>
    </source>
</evidence>
<evidence type="ECO:0000256" key="4">
    <source>
        <dbReference type="ARBA" id="ARBA00022989"/>
    </source>
</evidence>
<keyword evidence="3 6" id="KW-0812">Transmembrane</keyword>
<feature type="transmembrane region" description="Helical" evidence="6">
    <location>
        <begin position="15"/>
        <end position="32"/>
    </location>
</feature>
<organism evidence="8 9">
    <name type="scientific">Malaciobacter marinus</name>
    <dbReference type="NCBI Taxonomy" id="505249"/>
    <lineage>
        <taxon>Bacteria</taxon>
        <taxon>Pseudomonadati</taxon>
        <taxon>Campylobacterota</taxon>
        <taxon>Epsilonproteobacteria</taxon>
        <taxon>Campylobacterales</taxon>
        <taxon>Arcobacteraceae</taxon>
        <taxon>Malaciobacter</taxon>
    </lineage>
</organism>
<dbReference type="PANTHER" id="PTHR30619:SF7">
    <property type="entry name" value="BETA-LACTAMASE DOMAIN PROTEIN"/>
    <property type="match status" value="1"/>
</dbReference>
<feature type="domain" description="ComEC/Rec2-related protein" evidence="7">
    <location>
        <begin position="155"/>
        <end position="381"/>
    </location>
</feature>
<feature type="transmembrane region" description="Helical" evidence="6">
    <location>
        <begin position="171"/>
        <end position="197"/>
    </location>
</feature>
<dbReference type="EMBL" id="CP032101">
    <property type="protein sequence ID" value="AXX87284.1"/>
    <property type="molecule type" value="Genomic_DNA"/>
</dbReference>
<keyword evidence="5 6" id="KW-0472">Membrane</keyword>
<evidence type="ECO:0000313" key="9">
    <source>
        <dbReference type="Proteomes" id="UP000264693"/>
    </source>
</evidence>
<comment type="subcellular location">
    <subcellularLocation>
        <location evidence="1">Cell membrane</location>
        <topology evidence="1">Multi-pass membrane protein</topology>
    </subcellularLocation>
</comment>
<evidence type="ECO:0000256" key="6">
    <source>
        <dbReference type="SAM" id="Phobius"/>
    </source>
</evidence>
<gene>
    <name evidence="8" type="ORF">AMRN_1549</name>
</gene>